<dbReference type="GO" id="GO:0030687">
    <property type="term" value="C:preribosome, large subunit precursor"/>
    <property type="evidence" value="ECO:0007669"/>
    <property type="project" value="TreeGrafter"/>
</dbReference>
<evidence type="ECO:0000313" key="3">
    <source>
        <dbReference type="EMBL" id="RLN40209.1"/>
    </source>
</evidence>
<feature type="compositionally biased region" description="Basic and acidic residues" evidence="2">
    <location>
        <begin position="41"/>
        <end position="50"/>
    </location>
</feature>
<dbReference type="InterPro" id="IPR012459">
    <property type="entry name" value="Rrp15"/>
</dbReference>
<dbReference type="OrthoDB" id="20949at2759"/>
<dbReference type="GO" id="GO:0000460">
    <property type="term" value="P:maturation of 5.8S rRNA"/>
    <property type="evidence" value="ECO:0007669"/>
    <property type="project" value="TreeGrafter"/>
</dbReference>
<feature type="compositionally biased region" description="Low complexity" evidence="2">
    <location>
        <begin position="1"/>
        <end position="18"/>
    </location>
</feature>
<feature type="compositionally biased region" description="Basic and acidic residues" evidence="2">
    <location>
        <begin position="172"/>
        <end position="207"/>
    </location>
</feature>
<dbReference type="EMBL" id="PQIB02000001">
    <property type="protein sequence ID" value="RLN40209.1"/>
    <property type="molecule type" value="Genomic_DNA"/>
</dbReference>
<dbReference type="PANTHER" id="PTHR13245:SF14">
    <property type="entry name" value="RRP15-LIKE PROTEIN"/>
    <property type="match status" value="1"/>
</dbReference>
<dbReference type="GO" id="GO:0000470">
    <property type="term" value="P:maturation of LSU-rRNA"/>
    <property type="evidence" value="ECO:0007669"/>
    <property type="project" value="TreeGrafter"/>
</dbReference>
<reference evidence="4" key="1">
    <citation type="journal article" date="2019" name="Nat. Commun.">
        <title>The genome of broomcorn millet.</title>
        <authorList>
            <person name="Zou C."/>
            <person name="Miki D."/>
            <person name="Li D."/>
            <person name="Tang Q."/>
            <person name="Xiao L."/>
            <person name="Rajput S."/>
            <person name="Deng P."/>
            <person name="Jia W."/>
            <person name="Huang R."/>
            <person name="Zhang M."/>
            <person name="Sun Y."/>
            <person name="Hu J."/>
            <person name="Fu X."/>
            <person name="Schnable P.S."/>
            <person name="Li F."/>
            <person name="Zhang H."/>
            <person name="Feng B."/>
            <person name="Zhu X."/>
            <person name="Liu R."/>
            <person name="Schnable J.C."/>
            <person name="Zhu J.-K."/>
            <person name="Zhang H."/>
        </authorList>
    </citation>
    <scope>NUCLEOTIDE SEQUENCE [LARGE SCALE GENOMIC DNA]</scope>
</reference>
<comment type="caution">
    <text evidence="3">The sequence shown here is derived from an EMBL/GenBank/DDBJ whole genome shotgun (WGS) entry which is preliminary data.</text>
</comment>
<name>A0A3L6TIQ2_PANMI</name>
<dbReference type="AlphaFoldDB" id="A0A3L6TIQ2"/>
<feature type="region of interest" description="Disordered" evidence="2">
    <location>
        <begin position="1"/>
        <end position="125"/>
    </location>
</feature>
<dbReference type="STRING" id="4540.A0A3L6TIQ2"/>
<gene>
    <name evidence="3" type="ORF">C2845_PM01G17150</name>
</gene>
<feature type="region of interest" description="Disordered" evidence="2">
    <location>
        <begin position="172"/>
        <end position="269"/>
    </location>
</feature>
<sequence>MAAAPQAVSAPPSSAAPKPGKRKTRPKGKGGKNKAKKKKLARSEQDDYVRRQRNKPSAKFLKLLRKRARDYNSDDDEEEDEQEHPPSPRHRRRDDGDGGDDEEALSHSEQEEDEEEEGVSTSAVTRFEQGCRAFRVAFLKIMNKKLPDDPLGPILSAHKKLVAAKLAEEAEELKPKGETRKEKRVAAEKGHVIPKDHLDSKEKELIKVTKAQKPRKDLNPSRTKDAKVLAKERKNTFLAELEMPSHQDKKSQAPSNFSKRTDKDEDEPAWAPLRDTYMLGSKLKDWDKMKERTTIVCLAVKSFASVGKAAEDDGGGGGTPRAVAMAGDGGECGGWDAWGVCSGDDVQEKYGGGDVLQYYDETESRARNAETK</sequence>
<feature type="compositionally biased region" description="Basic and acidic residues" evidence="2">
    <location>
        <begin position="214"/>
        <end position="235"/>
    </location>
</feature>
<organism evidence="3 4">
    <name type="scientific">Panicum miliaceum</name>
    <name type="common">Proso millet</name>
    <name type="synonym">Broomcorn millet</name>
    <dbReference type="NCBI Taxonomy" id="4540"/>
    <lineage>
        <taxon>Eukaryota</taxon>
        <taxon>Viridiplantae</taxon>
        <taxon>Streptophyta</taxon>
        <taxon>Embryophyta</taxon>
        <taxon>Tracheophyta</taxon>
        <taxon>Spermatophyta</taxon>
        <taxon>Magnoliopsida</taxon>
        <taxon>Liliopsida</taxon>
        <taxon>Poales</taxon>
        <taxon>Poaceae</taxon>
        <taxon>PACMAD clade</taxon>
        <taxon>Panicoideae</taxon>
        <taxon>Panicodae</taxon>
        <taxon>Paniceae</taxon>
        <taxon>Panicinae</taxon>
        <taxon>Panicum</taxon>
        <taxon>Panicum sect. Panicum</taxon>
    </lineage>
</organism>
<feature type="compositionally biased region" description="Acidic residues" evidence="2">
    <location>
        <begin position="73"/>
        <end position="82"/>
    </location>
</feature>
<dbReference type="PANTHER" id="PTHR13245">
    <property type="entry name" value="RRP15-LIKE PROTEIN"/>
    <property type="match status" value="1"/>
</dbReference>
<dbReference type="Proteomes" id="UP000275267">
    <property type="component" value="Unassembled WGS sequence"/>
</dbReference>
<feature type="compositionally biased region" description="Basic residues" evidence="2">
    <location>
        <begin position="51"/>
        <end position="68"/>
    </location>
</feature>
<feature type="compositionally biased region" description="Basic residues" evidence="2">
    <location>
        <begin position="19"/>
        <end position="40"/>
    </location>
</feature>
<comment type="similarity">
    <text evidence="1">Belongs to the RRP15 family.</text>
</comment>
<accession>A0A3L6TIQ2</accession>
<proteinExistence type="inferred from homology"/>
<evidence type="ECO:0000256" key="1">
    <source>
        <dbReference type="ARBA" id="ARBA00007462"/>
    </source>
</evidence>
<protein>
    <submittedName>
        <fullName evidence="3">RRP15-like protein</fullName>
    </submittedName>
</protein>
<evidence type="ECO:0000313" key="4">
    <source>
        <dbReference type="Proteomes" id="UP000275267"/>
    </source>
</evidence>
<evidence type="ECO:0000256" key="2">
    <source>
        <dbReference type="SAM" id="MobiDB-lite"/>
    </source>
</evidence>
<keyword evidence="4" id="KW-1185">Reference proteome</keyword>